<dbReference type="CDD" id="cd00054">
    <property type="entry name" value="EGF_CA"/>
    <property type="match status" value="1"/>
</dbReference>
<feature type="repeat" description="LDL-receptor class B" evidence="17">
    <location>
        <begin position="1254"/>
        <end position="1297"/>
    </location>
</feature>
<feature type="signal peptide" evidence="20">
    <location>
        <begin position="1"/>
        <end position="20"/>
    </location>
</feature>
<feature type="repeat" description="LDL-receptor class B" evidence="17">
    <location>
        <begin position="1867"/>
        <end position="1910"/>
    </location>
</feature>
<evidence type="ECO:0000256" key="19">
    <source>
        <dbReference type="SAM" id="Phobius"/>
    </source>
</evidence>
<name>K1R744_MAGGI</name>
<evidence type="ECO:0000256" key="20">
    <source>
        <dbReference type="SAM" id="SignalP"/>
    </source>
</evidence>
<dbReference type="PANTHER" id="PTHR46513">
    <property type="entry name" value="VITELLOGENIN RECEPTOR-LIKE PROTEIN-RELATED-RELATED"/>
    <property type="match status" value="1"/>
</dbReference>
<feature type="compositionally biased region" description="Basic residues" evidence="18">
    <location>
        <begin position="2195"/>
        <end position="2209"/>
    </location>
</feature>
<feature type="chain" id="PRO_5043332505" evidence="20">
    <location>
        <begin position="21"/>
        <end position="2228"/>
    </location>
</feature>
<dbReference type="SUPFAM" id="SSF57424">
    <property type="entry name" value="LDL receptor-like module"/>
    <property type="match status" value="11"/>
</dbReference>
<dbReference type="InterPro" id="IPR050778">
    <property type="entry name" value="Cueball_EGF_LRP_Nidogen"/>
</dbReference>
<dbReference type="PROSITE" id="PS01186">
    <property type="entry name" value="EGF_2"/>
    <property type="match status" value="1"/>
</dbReference>
<evidence type="ECO:0000256" key="1">
    <source>
        <dbReference type="ARBA" id="ARBA00004251"/>
    </source>
</evidence>
<feature type="disulfide bond" evidence="16">
    <location>
        <begin position="701"/>
        <end position="719"/>
    </location>
</feature>
<dbReference type="Pfam" id="PF14670">
    <property type="entry name" value="FXa_inhibition"/>
    <property type="match status" value="3"/>
</dbReference>
<dbReference type="PROSITE" id="PS50068">
    <property type="entry name" value="LDLRA_2"/>
    <property type="match status" value="11"/>
</dbReference>
<keyword evidence="7 20" id="KW-0732">Signal</keyword>
<keyword evidence="14" id="KW-0325">Glycoprotein</keyword>
<organism evidence="21">
    <name type="scientific">Magallana gigas</name>
    <name type="common">Pacific oyster</name>
    <name type="synonym">Crassostrea gigas</name>
    <dbReference type="NCBI Taxonomy" id="29159"/>
    <lineage>
        <taxon>Eukaryota</taxon>
        <taxon>Metazoa</taxon>
        <taxon>Spiralia</taxon>
        <taxon>Lophotrochozoa</taxon>
        <taxon>Mollusca</taxon>
        <taxon>Bivalvia</taxon>
        <taxon>Autobranchia</taxon>
        <taxon>Pteriomorphia</taxon>
        <taxon>Ostreida</taxon>
        <taxon>Ostreoidea</taxon>
        <taxon>Ostreidae</taxon>
        <taxon>Magallana</taxon>
    </lineage>
</organism>
<feature type="repeat" description="LDL-receptor class B" evidence="17">
    <location>
        <begin position="1518"/>
        <end position="1560"/>
    </location>
</feature>
<dbReference type="InterPro" id="IPR026823">
    <property type="entry name" value="cEGF"/>
</dbReference>
<keyword evidence="9" id="KW-0106">Calcium</keyword>
<keyword evidence="4 15" id="KW-0245">EGF-like domain</keyword>
<evidence type="ECO:0000256" key="13">
    <source>
        <dbReference type="ARBA" id="ARBA00023170"/>
    </source>
</evidence>
<feature type="disulfide bond" evidence="16">
    <location>
        <begin position="32"/>
        <end position="44"/>
    </location>
</feature>
<evidence type="ECO:0000256" key="16">
    <source>
        <dbReference type="PROSITE-ProRule" id="PRU00124"/>
    </source>
</evidence>
<evidence type="ECO:0000256" key="14">
    <source>
        <dbReference type="ARBA" id="ARBA00023180"/>
    </source>
</evidence>
<sequence>MKSLTTALVLCVYIIDHVWPQTSGGNSEVCLCPNHLFSCGNCICIPHHWVCDKDNDCGNNSDELTCGPSCPDEYFTCQNHRCVKQSWLCDGDNDCSDNSDEINCGTVLTKNCTNQEFQCQNGKCIPQKWKCDHDDDCGDKSDEICSDSPTTCGANQYQCGDGMCIHNSWRCDRDQDCSAGEDEQDCHADQLFCGVHEFQCLHSKRCISMALQCDMKNDCGNWEDEMDCGMQQLCGGHEFACQNGSCISTNWVCDGDIDCEDKSDENNCRMQQLCGGHEFACQNGSCISTNWVCDGDIDCEDKSDENNCTIAQCTSEQLKCDTGFCIAKSKRCDGNYDCPDNSDERNCTYNDTKCNGAASFQCGNGKCISVPIVCNGMDNCGDGTDETDCVDEDVLVFARRHAINLMSLSSFEYHSVPVQGIKSAIAVDFDPVEKQIYWTDNEQQFISRSYLDGTGLENLILGVPRPDGIAIDAVNRKLYWTDTGKKEIEVSDLDGRNRKAIVTDHLYEPRDIAVDVKNKKIYWCDWGINPKIERANLDGSWRETLVNTSLGWPNGIALDVKSQTIYWGDAQKSCIERANTDGSNRTTFLNADVPHIFGLSLLGDYLYWSDWQKRTIERVNIYFLPDREILMTSMEGLMDLKAFTIKGKRNPCKSTQFMCRSSQCIDKEQRCDGMAQCLDGSDEAGCRYTDVHICSIDQFHCSNGQCIGNQKKCDGVGDCEDQSDERGCDSTGKTSCTLGNGGCDQICEMKQTSVHCSCHQGYQLLGDWRRCQDIDECQWEGSCSQRCTNTQGSYNCSCVPGYQLKTDGRGCKAEGGKAYLIFANRVDIRRVLTDNAEHDSILQGLENAIALDFHLRDGHVYWSDVALDKIMRAFFNGSKAEPVVEYGLESPGGLALDWVHNKLFWTDSGTSVIEVMDLGIHRYRKVLIWDNMEKPRAIVAHPRHGMLFWTDWGQVPKIERSYMDGSRRVVITSTSLFWPNGLTLDYATDKLYWADAKHHVIECANLDGSFRRTVINTGLPHPFALTLFEDELYWTDWHTKSINKANKFTGNDVETVYNRLYFPMDIHSYHPQRQPESPNRCGQTNGGCSHLCLPSVVGFTCACPSGQHLLSDGHNCTNDMATFLLYSTSSELRRMNMDPAVGVDHSDSIIPLTSVGHVIGLDFDAEEDYVYYTDTSHKTISRAKWDGTQERVLVNSRLIVPAGIAVDWVGRKLYWTDAELDVIEVSNLNGSMRTVLVWKGMDQPRDIIVDPETGYMFWTDWGKKPKIEKIGMDGKSRKVIIRSGLKWPNGLALDIETETLYWTDAGTSRIECSTVDGHNRKVLISVEVQSPFGLTVYKDKIYWTDRREKGLYSADKTNGSHIEVLKTNYADIWDVMMFHKNRPEVHTDCSVNNGGCSHLCLVAPLPQGHSCACPSGVLLKKDDRTCNSEMNNFLIFARRTDIRKVSLDVEYFADVVMPVRQLRNVIALDVDTINRKVYWTDTVLDKIMRANLDGSQEEEIISNGLDTPDGLVVDSVGQKIYWTDTGLNRIEVADVKGSMRKVLFWKNLDKPRAIVLVYEYGYLYFTDWGKNPRIERAWMDGQNRKVLIDRDLGWPNGLVIDKPTRRMIWADARMEIIGSSDLDGSNRKVLLKGVKHPYGLTVFGNDMYWTDWQKMSIMKANKFSGGDVKTLRYNLSGLMDIHAVQLDSGGLEKMDRCQKKNGGCSHLCLPNPTGYSCVCPTGLKLQEDGKQCQKVPEKFLLFASRGSVRWISMDTNDTVDVFLPLKDLHNVIALDYDNAEKKIYYTDVHQDVIKRANFDGSESKVIVSSNLETTDGLAVDWIGRNLYWTDTGRDRIEVAKLDGRYRKTIINERLDEPRAITLYPEKGWMFWTDWGNKPKIEKSYMDGTNRKVIVNTGLGFPNGLCIDYEMQRLYWVDAKLDKIETSDFNGEHRAVLINDIIHPFGLAVYEEYIYWTDWQTERIEKASKRTGLQRTIIQQSLEGLMDIEFVARDRQKGKNMCLVKNGGCSHLCLARPDGYQCTCPDKPDPKRPCVLVPSKEKNSKNPVYVNLGCSDEDSAAGLCDTPSPTASTTEDNVTKKVMIAVALGIIVLIFFIIAVVVKYRRRKKRQTYEVGQSEFSSLTYSNPTYQKTSTETINVDNSSLSGSQEWKIFKFNKKKEKVTFLLPSKDKGIKNSEKAALVTQVDTHSASHSQHSPHRVVNKRMFKPKSSKEAKALTPGVPYKPVDT</sequence>
<dbReference type="SUPFAM" id="SSF57196">
    <property type="entry name" value="EGF/Laminin"/>
    <property type="match status" value="6"/>
</dbReference>
<evidence type="ECO:0000256" key="2">
    <source>
        <dbReference type="ARBA" id="ARBA00009939"/>
    </source>
</evidence>
<dbReference type="Gene3D" id="2.120.10.30">
    <property type="entry name" value="TolB, C-terminal domain"/>
    <property type="match status" value="5"/>
</dbReference>
<feature type="disulfide bond" evidence="16">
    <location>
        <begin position="320"/>
        <end position="338"/>
    </location>
</feature>
<evidence type="ECO:0000256" key="9">
    <source>
        <dbReference type="ARBA" id="ARBA00022837"/>
    </source>
</evidence>
<dbReference type="Pfam" id="PF00057">
    <property type="entry name" value="Ldl_recept_a"/>
    <property type="match status" value="11"/>
</dbReference>
<dbReference type="PROSITE" id="PS00010">
    <property type="entry name" value="ASX_HYDROXYL"/>
    <property type="match status" value="1"/>
</dbReference>
<feature type="repeat" description="LDL-receptor class B" evidence="17">
    <location>
        <begin position="1168"/>
        <end position="1210"/>
    </location>
</feature>
<feature type="disulfide bond" evidence="16">
    <location>
        <begin position="77"/>
        <end position="95"/>
    </location>
</feature>
<dbReference type="PROSITE" id="PS01187">
    <property type="entry name" value="EGF_CA"/>
    <property type="match status" value="1"/>
</dbReference>
<feature type="repeat" description="LDL-receptor class B" evidence="17">
    <location>
        <begin position="1605"/>
        <end position="1646"/>
    </location>
</feature>
<evidence type="ECO:0000256" key="12">
    <source>
        <dbReference type="ARBA" id="ARBA00023157"/>
    </source>
</evidence>
<dbReference type="CDD" id="cd00112">
    <property type="entry name" value="LDLa"/>
    <property type="match status" value="11"/>
</dbReference>
<feature type="disulfide bond" evidence="16">
    <location>
        <begin position="119"/>
        <end position="137"/>
    </location>
</feature>
<dbReference type="FunCoup" id="K1R744">
    <property type="interactions" value="271"/>
</dbReference>
<feature type="disulfide bond" evidence="16">
    <location>
        <begin position="234"/>
        <end position="246"/>
    </location>
</feature>
<evidence type="ECO:0000256" key="11">
    <source>
        <dbReference type="ARBA" id="ARBA00023136"/>
    </source>
</evidence>
<evidence type="ECO:0000256" key="10">
    <source>
        <dbReference type="ARBA" id="ARBA00022989"/>
    </source>
</evidence>
<dbReference type="GO" id="GO:0005509">
    <property type="term" value="F:calcium ion binding"/>
    <property type="evidence" value="ECO:0007669"/>
    <property type="project" value="InterPro"/>
</dbReference>
<feature type="repeat" description="LDL-receptor class B" evidence="17">
    <location>
        <begin position="1475"/>
        <end position="1517"/>
    </location>
</feature>
<gene>
    <name evidence="21" type="ORF">CGI_10026155</name>
</gene>
<feature type="repeat" description="LDL-receptor class B" evidence="17">
    <location>
        <begin position="858"/>
        <end position="900"/>
    </location>
</feature>
<dbReference type="InterPro" id="IPR000742">
    <property type="entry name" value="EGF"/>
</dbReference>
<dbReference type="FunFam" id="2.120.10.30:FF:000008">
    <property type="entry name" value="Low-density lipoprotein receptor-related protein 4"/>
    <property type="match status" value="4"/>
</dbReference>
<dbReference type="HOGENOM" id="CLU_000085_4_1_1"/>
<keyword evidence="5" id="KW-0254">Endocytosis</keyword>
<dbReference type="InterPro" id="IPR023415">
    <property type="entry name" value="LDLR_class-A_CS"/>
</dbReference>
<dbReference type="Gene3D" id="2.10.25.10">
    <property type="entry name" value="Laminin"/>
    <property type="match status" value="2"/>
</dbReference>
<feature type="disulfide bond" evidence="16">
    <location>
        <begin position="694"/>
        <end position="706"/>
    </location>
</feature>
<keyword evidence="10 19" id="KW-1133">Transmembrane helix</keyword>
<evidence type="ECO:0000256" key="15">
    <source>
        <dbReference type="PROSITE-ProRule" id="PRU00076"/>
    </source>
</evidence>
<feature type="disulfide bond" evidence="16">
    <location>
        <begin position="159"/>
        <end position="177"/>
    </location>
</feature>
<feature type="disulfide bond" evidence="16">
    <location>
        <begin position="89"/>
        <end position="104"/>
    </location>
</feature>
<keyword evidence="6 19" id="KW-0812">Transmembrane</keyword>
<feature type="disulfide bond" evidence="16">
    <location>
        <begin position="152"/>
        <end position="164"/>
    </location>
</feature>
<dbReference type="FunFam" id="4.10.400.10:FF:000002">
    <property type="entry name" value="Low-density lipoprotein receptor-related protein 1"/>
    <property type="match status" value="1"/>
</dbReference>
<proteinExistence type="inferred from homology"/>
<feature type="disulfide bond" evidence="16">
    <location>
        <begin position="39"/>
        <end position="57"/>
    </location>
</feature>
<feature type="disulfide bond" evidence="15">
    <location>
        <begin position="777"/>
        <end position="787"/>
    </location>
</feature>
<evidence type="ECO:0000256" key="3">
    <source>
        <dbReference type="ARBA" id="ARBA00022475"/>
    </source>
</evidence>
<feature type="repeat" description="LDL-receptor class B" evidence="17">
    <location>
        <begin position="1561"/>
        <end position="1604"/>
    </location>
</feature>
<feature type="region of interest" description="Disordered" evidence="18">
    <location>
        <begin position="2187"/>
        <end position="2228"/>
    </location>
</feature>
<comment type="caution">
    <text evidence="15">Lacks conserved residue(s) required for the propagation of feature annotation.</text>
</comment>
<feature type="repeat" description="LDL-receptor class B" evidence="17">
    <location>
        <begin position="989"/>
        <end position="1031"/>
    </location>
</feature>
<feature type="repeat" description="LDL-receptor class B" evidence="17">
    <location>
        <begin position="901"/>
        <end position="944"/>
    </location>
</feature>
<accession>K1R744</accession>
<dbReference type="SUPFAM" id="SSF63825">
    <property type="entry name" value="YWTD domain"/>
    <property type="match status" value="5"/>
</dbReference>
<dbReference type="InterPro" id="IPR018097">
    <property type="entry name" value="EGF_Ca-bd_CS"/>
</dbReference>
<dbReference type="SMART" id="SM00192">
    <property type="entry name" value="LDLa"/>
    <property type="match status" value="11"/>
</dbReference>
<evidence type="ECO:0000313" key="21">
    <source>
        <dbReference type="EMBL" id="EKC29826.1"/>
    </source>
</evidence>
<feature type="disulfide bond" evidence="16">
    <location>
        <begin position="213"/>
        <end position="228"/>
    </location>
</feature>
<dbReference type="InterPro" id="IPR001881">
    <property type="entry name" value="EGF-like_Ca-bd_dom"/>
</dbReference>
<dbReference type="SMART" id="SM00181">
    <property type="entry name" value="EGF"/>
    <property type="match status" value="6"/>
</dbReference>
<feature type="disulfide bond" evidence="16">
    <location>
        <begin position="332"/>
        <end position="347"/>
    </location>
</feature>
<dbReference type="GO" id="GO:0005886">
    <property type="term" value="C:plasma membrane"/>
    <property type="evidence" value="ECO:0007669"/>
    <property type="project" value="UniProtKB-SubCell"/>
</dbReference>
<evidence type="ECO:0000256" key="4">
    <source>
        <dbReference type="ARBA" id="ARBA00022536"/>
    </source>
</evidence>
<evidence type="ECO:0000256" key="6">
    <source>
        <dbReference type="ARBA" id="ARBA00022692"/>
    </source>
</evidence>
<dbReference type="FunFam" id="4.10.400.10:FF:000034">
    <property type="entry name" value="Low-density lipoprotein receptor-related protein 2"/>
    <property type="match status" value="2"/>
</dbReference>
<feature type="repeat" description="LDL-receptor class B" evidence="17">
    <location>
        <begin position="519"/>
        <end position="562"/>
    </location>
</feature>
<keyword evidence="11 19" id="KW-0472">Membrane</keyword>
<feature type="repeat" description="LDL-receptor class B" evidence="17">
    <location>
        <begin position="476"/>
        <end position="518"/>
    </location>
</feature>
<feature type="disulfide bond" evidence="16">
    <location>
        <begin position="51"/>
        <end position="66"/>
    </location>
</feature>
<dbReference type="Gene3D" id="4.10.400.10">
    <property type="entry name" value="Low-density Lipoprotein Receptor"/>
    <property type="match status" value="11"/>
</dbReference>
<evidence type="ECO:0000256" key="7">
    <source>
        <dbReference type="ARBA" id="ARBA00022729"/>
    </source>
</evidence>
<feature type="repeat" description="LDL-receptor class B" evidence="17">
    <location>
        <begin position="1911"/>
        <end position="1952"/>
    </location>
</feature>
<dbReference type="InterPro" id="IPR002172">
    <property type="entry name" value="LDrepeatLR_classA_rpt"/>
</dbReference>
<feature type="disulfide bond" evidence="16">
    <location>
        <begin position="671"/>
        <end position="686"/>
    </location>
</feature>
<feature type="disulfide bond" evidence="16">
    <location>
        <begin position="281"/>
        <end position="299"/>
    </location>
</feature>
<protein>
    <submittedName>
        <fullName evidence="21">Low-density lipoprotein receptor-related protein 4</fullName>
    </submittedName>
</protein>
<feature type="transmembrane region" description="Helical" evidence="19">
    <location>
        <begin position="2081"/>
        <end position="2101"/>
    </location>
</feature>
<dbReference type="InParanoid" id="K1R744"/>
<dbReference type="InterPro" id="IPR000033">
    <property type="entry name" value="LDLR_classB_rpt"/>
</dbReference>
<feature type="repeat" description="LDL-receptor class B" evidence="17">
    <location>
        <begin position="563"/>
        <end position="605"/>
    </location>
</feature>
<keyword evidence="13 21" id="KW-0675">Receptor</keyword>
<dbReference type="InterPro" id="IPR036055">
    <property type="entry name" value="LDL_receptor-like_sf"/>
</dbReference>
<comment type="subcellular location">
    <subcellularLocation>
        <location evidence="1">Cell membrane</location>
        <topology evidence="1">Single-pass type I membrane protein</topology>
    </subcellularLocation>
</comment>
<feature type="disulfide bond" evidence="16">
    <location>
        <begin position="112"/>
        <end position="124"/>
    </location>
</feature>
<evidence type="ECO:0000256" key="18">
    <source>
        <dbReference type="SAM" id="MobiDB-lite"/>
    </source>
</evidence>
<feature type="disulfide bond" evidence="16">
    <location>
        <begin position="659"/>
        <end position="677"/>
    </location>
</feature>
<feature type="disulfide bond" evidence="16">
    <location>
        <begin position="652"/>
        <end position="664"/>
    </location>
</feature>
<dbReference type="GO" id="GO:0006897">
    <property type="term" value="P:endocytosis"/>
    <property type="evidence" value="ECO:0007669"/>
    <property type="project" value="UniProtKB-KW"/>
</dbReference>
<feature type="repeat" description="LDL-receptor class B" evidence="17">
    <location>
        <begin position="945"/>
        <end position="988"/>
    </location>
</feature>
<feature type="disulfide bond" evidence="16">
    <location>
        <begin position="293"/>
        <end position="308"/>
    </location>
</feature>
<feature type="disulfide bond" evidence="16">
    <location>
        <begin position="713"/>
        <end position="728"/>
    </location>
</feature>
<feature type="disulfide bond" evidence="16">
    <location>
        <begin position="253"/>
        <end position="268"/>
    </location>
</feature>
<dbReference type="FunFam" id="4.10.400.10:FF:000065">
    <property type="entry name" value="Transmembrane protease serine 7"/>
    <property type="match status" value="1"/>
</dbReference>
<dbReference type="SMART" id="SM00135">
    <property type="entry name" value="LY"/>
    <property type="match status" value="25"/>
</dbReference>
<keyword evidence="8" id="KW-0677">Repeat</keyword>
<dbReference type="Pfam" id="PF00058">
    <property type="entry name" value="Ldl_recept_b"/>
    <property type="match status" value="16"/>
</dbReference>
<feature type="repeat" description="LDL-receptor class B" evidence="17">
    <location>
        <begin position="1824"/>
        <end position="1866"/>
    </location>
</feature>
<evidence type="ECO:0000256" key="17">
    <source>
        <dbReference type="PROSITE-ProRule" id="PRU00461"/>
    </source>
</evidence>
<feature type="disulfide bond" evidence="16">
    <location>
        <begin position="70"/>
        <end position="82"/>
    </location>
</feature>
<feature type="disulfide bond" evidence="16">
    <location>
        <begin position="171"/>
        <end position="186"/>
    </location>
</feature>
<dbReference type="SMART" id="SM00179">
    <property type="entry name" value="EGF_CA"/>
    <property type="match status" value="4"/>
</dbReference>
<dbReference type="InterPro" id="IPR011042">
    <property type="entry name" value="6-blade_b-propeller_TolB-like"/>
</dbReference>
<dbReference type="FunFam" id="4.10.400.10:FF:000005">
    <property type="entry name" value="low-density lipoprotein receptor-related protein 1B"/>
    <property type="match status" value="1"/>
</dbReference>
<feature type="repeat" description="LDL-receptor class B" evidence="17">
    <location>
        <begin position="1211"/>
        <end position="1253"/>
    </location>
</feature>
<feature type="disulfide bond" evidence="16">
    <location>
        <begin position="274"/>
        <end position="286"/>
    </location>
</feature>
<evidence type="ECO:0000256" key="8">
    <source>
        <dbReference type="ARBA" id="ARBA00022737"/>
    </source>
</evidence>
<feature type="repeat" description="LDL-receptor class B" evidence="17">
    <location>
        <begin position="1781"/>
        <end position="1823"/>
    </location>
</feature>
<feature type="disulfide bond" evidence="16">
    <location>
        <begin position="313"/>
        <end position="325"/>
    </location>
</feature>
<feature type="repeat" description="LDL-receptor class B" evidence="17">
    <location>
        <begin position="434"/>
        <end position="475"/>
    </location>
</feature>
<feature type="disulfide bond" evidence="16">
    <location>
        <begin position="241"/>
        <end position="259"/>
    </location>
</feature>
<dbReference type="Pfam" id="PF12662">
    <property type="entry name" value="cEGF"/>
    <property type="match status" value="1"/>
</dbReference>
<dbReference type="FunFam" id="2.10.25.10:FF:000009">
    <property type="entry name" value="Low-density lipoprotein receptor isoform 1"/>
    <property type="match status" value="1"/>
</dbReference>
<keyword evidence="21" id="KW-0449">Lipoprotein</keyword>
<dbReference type="PRINTS" id="PR00261">
    <property type="entry name" value="LDLRECEPTOR"/>
</dbReference>
<dbReference type="PROSITE" id="PS51120">
    <property type="entry name" value="LDLRB"/>
    <property type="match status" value="20"/>
</dbReference>
<feature type="disulfide bond" evidence="16">
    <location>
        <begin position="362"/>
        <end position="380"/>
    </location>
</feature>
<dbReference type="InterPro" id="IPR000152">
    <property type="entry name" value="EGF-type_Asp/Asn_hydroxyl_site"/>
</dbReference>
<comment type="similarity">
    <text evidence="2">Belongs to the LDLR family.</text>
</comment>
<dbReference type="EMBL" id="JH817210">
    <property type="protein sequence ID" value="EKC29826.1"/>
    <property type="molecule type" value="Genomic_DNA"/>
</dbReference>
<dbReference type="PROSITE" id="PS01209">
    <property type="entry name" value="LDLRA_1"/>
    <property type="match status" value="7"/>
</dbReference>
<keyword evidence="3" id="KW-1003">Cell membrane</keyword>
<dbReference type="FunFam" id="2.120.10.30:FF:000132">
    <property type="entry name" value="Uncharacterized protein"/>
    <property type="match status" value="1"/>
</dbReference>
<feature type="repeat" description="LDL-receptor class B" evidence="17">
    <location>
        <begin position="1298"/>
        <end position="1340"/>
    </location>
</feature>
<keyword evidence="12 15" id="KW-1015">Disulfide bond</keyword>
<evidence type="ECO:0000256" key="5">
    <source>
        <dbReference type="ARBA" id="ARBA00022583"/>
    </source>
</evidence>
<reference evidence="21" key="1">
    <citation type="journal article" date="2012" name="Nature">
        <title>The oyster genome reveals stress adaptation and complexity of shell formation.</title>
        <authorList>
            <person name="Zhang G."/>
            <person name="Fang X."/>
            <person name="Guo X."/>
            <person name="Li L."/>
            <person name="Luo R."/>
            <person name="Xu F."/>
            <person name="Yang P."/>
            <person name="Zhang L."/>
            <person name="Wang X."/>
            <person name="Qi H."/>
            <person name="Xiong Z."/>
            <person name="Que H."/>
            <person name="Xie Y."/>
            <person name="Holland P.W."/>
            <person name="Paps J."/>
            <person name="Zhu Y."/>
            <person name="Wu F."/>
            <person name="Chen Y."/>
            <person name="Wang J."/>
            <person name="Peng C."/>
            <person name="Meng J."/>
            <person name="Yang L."/>
            <person name="Liu J."/>
            <person name="Wen B."/>
            <person name="Zhang N."/>
            <person name="Huang Z."/>
            <person name="Zhu Q."/>
            <person name="Feng Y."/>
            <person name="Mount A."/>
            <person name="Hedgecock D."/>
            <person name="Xu Z."/>
            <person name="Liu Y."/>
            <person name="Domazet-Loso T."/>
            <person name="Du Y."/>
            <person name="Sun X."/>
            <person name="Zhang S."/>
            <person name="Liu B."/>
            <person name="Cheng P."/>
            <person name="Jiang X."/>
            <person name="Li J."/>
            <person name="Fan D."/>
            <person name="Wang W."/>
            <person name="Fu W."/>
            <person name="Wang T."/>
            <person name="Wang B."/>
            <person name="Zhang J."/>
            <person name="Peng Z."/>
            <person name="Li Y."/>
            <person name="Li N."/>
            <person name="Wang J."/>
            <person name="Chen M."/>
            <person name="He Y."/>
            <person name="Tan F."/>
            <person name="Song X."/>
            <person name="Zheng Q."/>
            <person name="Huang R."/>
            <person name="Yang H."/>
            <person name="Du X."/>
            <person name="Chen L."/>
            <person name="Yang M."/>
            <person name="Gaffney P.M."/>
            <person name="Wang S."/>
            <person name="Luo L."/>
            <person name="She Z."/>
            <person name="Ming Y."/>
            <person name="Huang W."/>
            <person name="Zhang S."/>
            <person name="Huang B."/>
            <person name="Zhang Y."/>
            <person name="Qu T."/>
            <person name="Ni P."/>
            <person name="Miao G."/>
            <person name="Wang J."/>
            <person name="Wang Q."/>
            <person name="Steinberg C.E."/>
            <person name="Wang H."/>
            <person name="Li N."/>
            <person name="Qian L."/>
            <person name="Zhang G."/>
            <person name="Li Y."/>
            <person name="Yang H."/>
            <person name="Liu X."/>
            <person name="Wang J."/>
            <person name="Yin Y."/>
            <person name="Wang J."/>
        </authorList>
    </citation>
    <scope>NUCLEOTIDE SEQUENCE [LARGE SCALE GENOMIC DNA]</scope>
    <source>
        <strain evidence="21">05x7-T-G4-1.051#20</strain>
    </source>
</reference>
<feature type="disulfide bond" evidence="16">
    <location>
        <begin position="374"/>
        <end position="389"/>
    </location>
</feature>
<dbReference type="PROSITE" id="PS50026">
    <property type="entry name" value="EGF_3"/>
    <property type="match status" value="1"/>
</dbReference>